<dbReference type="EMBL" id="CP037867">
    <property type="protein sequence ID" value="QBM28038.1"/>
    <property type="molecule type" value="Genomic_DNA"/>
</dbReference>
<dbReference type="GO" id="GO:0015889">
    <property type="term" value="P:cobalamin transport"/>
    <property type="evidence" value="ECO:0007669"/>
    <property type="project" value="TreeGrafter"/>
</dbReference>
<dbReference type="Proteomes" id="UP000293912">
    <property type="component" value="Chromosome"/>
</dbReference>
<dbReference type="PANTHER" id="PTHR30069:SF53">
    <property type="entry name" value="COLICIN I RECEPTOR-RELATED"/>
    <property type="match status" value="1"/>
</dbReference>
<dbReference type="Pfam" id="PF07715">
    <property type="entry name" value="Plug"/>
    <property type="match status" value="1"/>
</dbReference>
<evidence type="ECO:0000259" key="15">
    <source>
        <dbReference type="Pfam" id="PF00593"/>
    </source>
</evidence>
<keyword evidence="18" id="KW-1185">Reference proteome</keyword>
<keyword evidence="11 12" id="KW-0998">Cell outer membrane</keyword>
<evidence type="ECO:0000256" key="13">
    <source>
        <dbReference type="RuleBase" id="RU003357"/>
    </source>
</evidence>
<evidence type="ECO:0000256" key="10">
    <source>
        <dbReference type="ARBA" id="ARBA00023170"/>
    </source>
</evidence>
<dbReference type="InterPro" id="IPR037066">
    <property type="entry name" value="Plug_dom_sf"/>
</dbReference>
<comment type="subcellular location">
    <subcellularLocation>
        <location evidence="1 12">Cell outer membrane</location>
        <topology evidence="1 12">Multi-pass membrane protein</topology>
    </subcellularLocation>
</comment>
<evidence type="ECO:0000313" key="17">
    <source>
        <dbReference type="EMBL" id="QBM28038.1"/>
    </source>
</evidence>
<evidence type="ECO:0000256" key="8">
    <source>
        <dbReference type="ARBA" id="ARBA00023077"/>
    </source>
</evidence>
<evidence type="ECO:0000256" key="11">
    <source>
        <dbReference type="ARBA" id="ARBA00023237"/>
    </source>
</evidence>
<dbReference type="InterPro" id="IPR012910">
    <property type="entry name" value="Plug_dom"/>
</dbReference>
<evidence type="ECO:0000256" key="1">
    <source>
        <dbReference type="ARBA" id="ARBA00004571"/>
    </source>
</evidence>
<keyword evidence="4 12" id="KW-1134">Transmembrane beta strand</keyword>
<accession>A0A4P6X0N7</accession>
<organism evidence="17 18">
    <name type="scientific">Hydrogenophaga pseudoflava</name>
    <name type="common">Pseudomonas carboxydoflava</name>
    <dbReference type="NCBI Taxonomy" id="47421"/>
    <lineage>
        <taxon>Bacteria</taxon>
        <taxon>Pseudomonadati</taxon>
        <taxon>Pseudomonadota</taxon>
        <taxon>Betaproteobacteria</taxon>
        <taxon>Burkholderiales</taxon>
        <taxon>Comamonadaceae</taxon>
        <taxon>Hydrogenophaga</taxon>
    </lineage>
</organism>
<keyword evidence="8 13" id="KW-0798">TonB box</keyword>
<keyword evidence="9 12" id="KW-0472">Membrane</keyword>
<name>A0A4P6X0N7_HYDPS</name>
<evidence type="ECO:0000256" key="2">
    <source>
        <dbReference type="ARBA" id="ARBA00009810"/>
    </source>
</evidence>
<evidence type="ECO:0000256" key="7">
    <source>
        <dbReference type="ARBA" id="ARBA00023065"/>
    </source>
</evidence>
<evidence type="ECO:0000256" key="6">
    <source>
        <dbReference type="ARBA" id="ARBA00022729"/>
    </source>
</evidence>
<dbReference type="GO" id="GO:0006811">
    <property type="term" value="P:monoatomic ion transport"/>
    <property type="evidence" value="ECO:0007669"/>
    <property type="project" value="UniProtKB-KW"/>
</dbReference>
<dbReference type="InterPro" id="IPR036942">
    <property type="entry name" value="Beta-barrel_TonB_sf"/>
</dbReference>
<sequence length="608" mass="65416" precursor="true">MSFLSAPVRLAALPLACAIAFPVLAQSSLPTVVVSATRSELPVTDVVADVTLVDRGAIDRLGAASVSDVLERLPGMTVNRNGGPASTTGVYVRGAEGRFTAVFVDGVRIDSQSTGGATWNAIPLSQVDRIEVLRGPAAAVYGSDAMAGVVQIFTRHGEKGFFPSLRIGVGSNSTYELNAALRGGDGVVDYAFGLGTERSDGFNAKPSGNPDRDGYRNESFSGRLGWKLSEGQKLEATLLDNRQKAGYDGFMPGQDDQARQRLQTVGMNWNSRWSEVWSTRVGVSRGTDRYETAPSTYLTDTTVDSWLLRNEMRVGPGQLTVDLERREDQLENVSTTPVDTQRHQNALALGYGLRAGEHTLQLNARRDDDSEFGAHTTGSLAYGYALSRTLQLTGSVGTAFRAPTLFQRFSIYGTPDLKAETARNMEAGLRWQEAASRASVVVYRNRVKDLIDYLAGPGSCVNGVGDYAGCYGNTGRATYTGVTLAGGTTLGEVALGASLDLMRPKNAETGKLLARRAETQATLTADVPVGGWRLGSEVQHLGKRYDDEANTKPLPAHTLLNLTASTDIARDWRLLARVDNVTDKDYESVLGYATAGRSFYLGLSWSPR</sequence>
<reference evidence="17 18" key="1">
    <citation type="submission" date="2019-03" db="EMBL/GenBank/DDBJ databases">
        <authorList>
            <person name="Sebastian G."/>
            <person name="Baumann P."/>
            <person name="Ruckert C."/>
            <person name="Kalinowski J."/>
            <person name="Nebel B."/>
            <person name="Takors R."/>
            <person name="Blombach B."/>
        </authorList>
    </citation>
    <scope>NUCLEOTIDE SEQUENCE [LARGE SCALE GENOMIC DNA]</scope>
    <source>
        <strain evidence="17 18">DSM 1084</strain>
    </source>
</reference>
<keyword evidence="3 12" id="KW-0813">Transport</keyword>
<feature type="chain" id="PRO_5020225778" evidence="14">
    <location>
        <begin position="26"/>
        <end position="608"/>
    </location>
</feature>
<evidence type="ECO:0000313" key="18">
    <source>
        <dbReference type="Proteomes" id="UP000293912"/>
    </source>
</evidence>
<dbReference type="RefSeq" id="WP_133156517.1">
    <property type="nucleotide sequence ID" value="NZ_CP037867.1"/>
</dbReference>
<dbReference type="PROSITE" id="PS52016">
    <property type="entry name" value="TONB_DEPENDENT_REC_3"/>
    <property type="match status" value="1"/>
</dbReference>
<evidence type="ECO:0000256" key="12">
    <source>
        <dbReference type="PROSITE-ProRule" id="PRU01360"/>
    </source>
</evidence>
<evidence type="ECO:0000256" key="3">
    <source>
        <dbReference type="ARBA" id="ARBA00022448"/>
    </source>
</evidence>
<dbReference type="GO" id="GO:0009279">
    <property type="term" value="C:cell outer membrane"/>
    <property type="evidence" value="ECO:0007669"/>
    <property type="project" value="UniProtKB-SubCell"/>
</dbReference>
<feature type="domain" description="TonB-dependent receptor-like beta-barrel" evidence="15">
    <location>
        <begin position="175"/>
        <end position="581"/>
    </location>
</feature>
<feature type="signal peptide" evidence="14">
    <location>
        <begin position="1"/>
        <end position="25"/>
    </location>
</feature>
<keyword evidence="7" id="KW-0406">Ion transport</keyword>
<dbReference type="CDD" id="cd01347">
    <property type="entry name" value="ligand_gated_channel"/>
    <property type="match status" value="1"/>
</dbReference>
<evidence type="ECO:0000259" key="16">
    <source>
        <dbReference type="Pfam" id="PF07715"/>
    </source>
</evidence>
<evidence type="ECO:0000256" key="14">
    <source>
        <dbReference type="SAM" id="SignalP"/>
    </source>
</evidence>
<evidence type="ECO:0000256" key="9">
    <source>
        <dbReference type="ARBA" id="ARBA00023136"/>
    </source>
</evidence>
<feature type="domain" description="TonB-dependent receptor plug" evidence="16">
    <location>
        <begin position="44"/>
        <end position="149"/>
    </location>
</feature>
<keyword evidence="6 14" id="KW-0732">Signal</keyword>
<dbReference type="InterPro" id="IPR000531">
    <property type="entry name" value="Beta-barrel_TonB"/>
</dbReference>
<evidence type="ECO:0000256" key="5">
    <source>
        <dbReference type="ARBA" id="ARBA00022692"/>
    </source>
</evidence>
<dbReference type="AlphaFoldDB" id="A0A4P6X0N7"/>
<dbReference type="KEGG" id="hpse:HPF_10095"/>
<dbReference type="PANTHER" id="PTHR30069">
    <property type="entry name" value="TONB-DEPENDENT OUTER MEMBRANE RECEPTOR"/>
    <property type="match status" value="1"/>
</dbReference>
<dbReference type="InterPro" id="IPR039426">
    <property type="entry name" value="TonB-dep_rcpt-like"/>
</dbReference>
<evidence type="ECO:0000256" key="4">
    <source>
        <dbReference type="ARBA" id="ARBA00022452"/>
    </source>
</evidence>
<dbReference type="Pfam" id="PF00593">
    <property type="entry name" value="TonB_dep_Rec_b-barrel"/>
    <property type="match status" value="1"/>
</dbReference>
<gene>
    <name evidence="17" type="primary">btuB</name>
    <name evidence="17" type="ORF">HPF_10095</name>
</gene>
<proteinExistence type="inferred from homology"/>
<comment type="similarity">
    <text evidence="2 12 13">Belongs to the TonB-dependent receptor family.</text>
</comment>
<dbReference type="SUPFAM" id="SSF56935">
    <property type="entry name" value="Porins"/>
    <property type="match status" value="1"/>
</dbReference>
<dbReference type="Gene3D" id="2.40.170.20">
    <property type="entry name" value="TonB-dependent receptor, beta-barrel domain"/>
    <property type="match status" value="1"/>
</dbReference>
<protein>
    <submittedName>
        <fullName evidence="17">Vitamin B12 transporter BtuB</fullName>
    </submittedName>
</protein>
<dbReference type="Gene3D" id="2.170.130.10">
    <property type="entry name" value="TonB-dependent receptor, plug domain"/>
    <property type="match status" value="1"/>
</dbReference>
<keyword evidence="10" id="KW-0675">Receptor</keyword>
<keyword evidence="5 12" id="KW-0812">Transmembrane</keyword>